<evidence type="ECO:0000313" key="2">
    <source>
        <dbReference type="Proteomes" id="UP001139157"/>
    </source>
</evidence>
<dbReference type="AlphaFoldDB" id="A0A9X2E4Y5"/>
<evidence type="ECO:0000313" key="1">
    <source>
        <dbReference type="EMBL" id="MCM6773148.1"/>
    </source>
</evidence>
<organism evidence="1 2">
    <name type="scientific">Nocardia pulmonis</name>
    <dbReference type="NCBI Taxonomy" id="2951408"/>
    <lineage>
        <taxon>Bacteria</taxon>
        <taxon>Bacillati</taxon>
        <taxon>Actinomycetota</taxon>
        <taxon>Actinomycetes</taxon>
        <taxon>Mycobacteriales</taxon>
        <taxon>Nocardiaceae</taxon>
        <taxon>Nocardia</taxon>
    </lineage>
</organism>
<dbReference type="Gene3D" id="3.40.630.10">
    <property type="entry name" value="Zn peptidases"/>
    <property type="match status" value="1"/>
</dbReference>
<dbReference type="RefSeq" id="WP_251910128.1">
    <property type="nucleotide sequence ID" value="NZ_JAMRXG010000002.1"/>
</dbReference>
<proteinExistence type="predicted"/>
<protein>
    <submittedName>
        <fullName evidence="1">M20/M25/M40 family metallo-hydrolase</fullName>
    </submittedName>
</protein>
<dbReference type="InterPro" id="IPR002933">
    <property type="entry name" value="Peptidase_M20"/>
</dbReference>
<sequence>MSAAIFGAADLELLLELLALPTAGPLEHPDGPPPRLWEAGRRIAAHAERFGFRIERHAAAEPAWLHRPGVPEIVRQAAAVRPDFLSSQPNLVLRWGSRAPVERTLMFNVHLDTVADVPTPRVDGTRVYGRGAIDAKGPAVALLAGLRNALAPLDSERPELCVLVQLVAGEEGGAMGVFGTRPLVADGYVGRINIFCEPTGGRLLPRSTAAMTARIRVRGEDAIDDHPEAGHNASVLLGYLAHRLAQTQPEWAARARVCIAGLHTGRLHNRVYGSGDLLLNIAYRDAAVADRVRTALETRCAAAAAEFAELYVNNPAMARTADAAASLVGVDWLKSGLPTLNSIDPWAEEIVAGRGPAAVPWAAPDEEGFTCDAIWMGEVPGTYTVVFGPGDLDRNRAHAAGEFADLGDLDHYAAQIGALVGRFAAAPTGLE</sequence>
<dbReference type="Gene3D" id="3.30.70.360">
    <property type="match status" value="1"/>
</dbReference>
<dbReference type="SUPFAM" id="SSF53187">
    <property type="entry name" value="Zn-dependent exopeptidases"/>
    <property type="match status" value="1"/>
</dbReference>
<dbReference type="Proteomes" id="UP001139157">
    <property type="component" value="Unassembled WGS sequence"/>
</dbReference>
<reference evidence="1" key="1">
    <citation type="submission" date="2022-06" db="EMBL/GenBank/DDBJ databases">
        <title>Novel species in genus nocardia.</title>
        <authorList>
            <person name="Li F."/>
        </authorList>
    </citation>
    <scope>NUCLEOTIDE SEQUENCE</scope>
    <source>
        <strain evidence="1">CDC141</strain>
    </source>
</reference>
<dbReference type="PANTHER" id="PTHR43808">
    <property type="entry name" value="ACETYLORNITHINE DEACETYLASE"/>
    <property type="match status" value="1"/>
</dbReference>
<dbReference type="GO" id="GO:0016787">
    <property type="term" value="F:hydrolase activity"/>
    <property type="evidence" value="ECO:0007669"/>
    <property type="project" value="InterPro"/>
</dbReference>
<accession>A0A9X2E4Y5</accession>
<dbReference type="InterPro" id="IPR050072">
    <property type="entry name" value="Peptidase_M20A"/>
</dbReference>
<name>A0A9X2E4Y5_9NOCA</name>
<dbReference type="EMBL" id="JAMRXG010000002">
    <property type="protein sequence ID" value="MCM6773148.1"/>
    <property type="molecule type" value="Genomic_DNA"/>
</dbReference>
<comment type="caution">
    <text evidence="1">The sequence shown here is derived from an EMBL/GenBank/DDBJ whole genome shotgun (WGS) entry which is preliminary data.</text>
</comment>
<keyword evidence="2" id="KW-1185">Reference proteome</keyword>
<gene>
    <name evidence="1" type="ORF">NDR86_06655</name>
</gene>
<dbReference type="Pfam" id="PF01546">
    <property type="entry name" value="Peptidase_M20"/>
    <property type="match status" value="1"/>
</dbReference>